<proteinExistence type="inferred from homology"/>
<sequence length="837" mass="87394">MPIVAAASTSTELVCVGELLSTCVDAALKGCDEIRAVQERRAGTGALSSTRKDADDPRSALTEADTNAQMAIVDALRATWPGLRIVGEEDEHEHDGGAAGKTRDALRADLIRAETPDASEWNEPMDALTVFVDPVDGTREFVEGRLGAVQCLIGVACRGRAVAGAIGLPFPDGSLEHETSVVWGVARPGRAAGESGVAGAPRATPPPLGEKNGATCVTGDSTNASLAAARVVADCATNAVIGGAGNKILAVAEGRAEIALMHFGTSLWDTCAPEAVLRARGGKVTDLFGAPLTHDPERPGGGLINDLGVLATASGPSLKEKDARGRDHGAIAAEMRADPTLVALLAPYSGPSGADDAAFAAQASDVARCLDGSPLRVGEVGRAIASTLCGGDEPGTLLRYSAPESTAIRGLMSDAVRLELAWGDPGAAGMPSTAFYKRVKLGDLEYARTKAVTQPMKIARDVKSAGVEAAFLACSEVTSALAAANVRVPRCFRAELRPNAEDPIESAFALVLEDFAPNNGWHQERLLDPAQARATLSTLARMHATFTAAASAARNDRGALLASLERAVWPAGAYWQPDMQPASQMTTVAAVWRDTHLPAFREAFQACLPAEVDVETLGERLQAVAADAGASSHPFGLDQPSGAETGGAFAKWRTLIHGDAKAANVFLRTSPDMPEGVEVGLIDFQWMGFGLGVVDAAHVIAASVDPETLGFADGDAEGSFRLSREGSGGFDEGAAPALFAHYYDEFIHASVANGAAGSEEEARRTWPFEEASAQYDAAILDFSRVAFGYQWVRVGASPASLAAAADSYNKNSYNKSLPNAMWLVRECDAALRRRRAA</sequence>
<dbReference type="InterPro" id="IPR000760">
    <property type="entry name" value="Inositol_monophosphatase-like"/>
</dbReference>
<evidence type="ECO:0000256" key="2">
    <source>
        <dbReference type="ARBA" id="ARBA00012633"/>
    </source>
</evidence>
<dbReference type="SUPFAM" id="SSF56112">
    <property type="entry name" value="Protein kinase-like (PK-like)"/>
    <property type="match status" value="1"/>
</dbReference>
<comment type="cofactor">
    <cofactor evidence="6">
        <name>Mg(2+)</name>
        <dbReference type="ChEBI" id="CHEBI:18420"/>
    </cofactor>
</comment>
<dbReference type="Gene3D" id="3.90.1200.10">
    <property type="match status" value="1"/>
</dbReference>
<dbReference type="PANTHER" id="PTHR43028:SF5">
    <property type="entry name" value="3'(2'),5'-BISPHOSPHATE NUCLEOTIDASE 1"/>
    <property type="match status" value="1"/>
</dbReference>
<dbReference type="Pfam" id="PF00459">
    <property type="entry name" value="Inositol_P"/>
    <property type="match status" value="1"/>
</dbReference>
<organism evidence="7">
    <name type="scientific">Micromonas pusilla</name>
    <name type="common">Picoplanktonic green alga</name>
    <name type="synonym">Chromulina pusilla</name>
    <dbReference type="NCBI Taxonomy" id="38833"/>
    <lineage>
        <taxon>Eukaryota</taxon>
        <taxon>Viridiplantae</taxon>
        <taxon>Chlorophyta</taxon>
        <taxon>Mamiellophyceae</taxon>
        <taxon>Mamiellales</taxon>
        <taxon>Mamiellaceae</taxon>
        <taxon>Micromonas</taxon>
    </lineage>
</organism>
<evidence type="ECO:0000256" key="3">
    <source>
        <dbReference type="ARBA" id="ARBA00040342"/>
    </source>
</evidence>
<keyword evidence="6" id="KW-0460">Magnesium</keyword>
<dbReference type="GO" id="GO:0046872">
    <property type="term" value="F:metal ion binding"/>
    <property type="evidence" value="ECO:0007669"/>
    <property type="project" value="UniProtKB-KW"/>
</dbReference>
<dbReference type="GO" id="GO:0008441">
    <property type="term" value="F:3'(2'),5'-bisphosphate nucleotidase activity"/>
    <property type="evidence" value="ECO:0007669"/>
    <property type="project" value="UniProtKB-EC"/>
</dbReference>
<feature type="binding site" evidence="6">
    <location>
        <position position="269"/>
    </location>
    <ligand>
        <name>Mg(2+)</name>
        <dbReference type="ChEBI" id="CHEBI:18420"/>
        <label>1</label>
        <note>catalytic</note>
    </ligand>
</feature>
<evidence type="ECO:0000256" key="5">
    <source>
        <dbReference type="ARBA" id="ARBA00044554"/>
    </source>
</evidence>
<dbReference type="Pfam" id="PF02958">
    <property type="entry name" value="EcKL"/>
    <property type="match status" value="1"/>
</dbReference>
<gene>
    <name evidence="7" type="ORF">MSP1401_LOCUS6495</name>
</gene>
<dbReference type="SUPFAM" id="SSF56655">
    <property type="entry name" value="Carbohydrate phosphatase"/>
    <property type="match status" value="1"/>
</dbReference>
<dbReference type="InterPro" id="IPR050725">
    <property type="entry name" value="CysQ/Inositol_MonoPase"/>
</dbReference>
<dbReference type="InterPro" id="IPR004119">
    <property type="entry name" value="EcKL"/>
</dbReference>
<evidence type="ECO:0000256" key="4">
    <source>
        <dbReference type="ARBA" id="ARBA00041815"/>
    </source>
</evidence>
<evidence type="ECO:0000313" key="7">
    <source>
        <dbReference type="EMBL" id="CAD8440770.1"/>
    </source>
</evidence>
<dbReference type="InterPro" id="IPR020550">
    <property type="entry name" value="Inositol_monophosphatase_CS"/>
</dbReference>
<feature type="binding site" evidence="6">
    <location>
        <position position="88"/>
    </location>
    <ligand>
        <name>Mg(2+)</name>
        <dbReference type="ChEBI" id="CHEBI:18420"/>
        <label>1</label>
        <note>catalytic</note>
    </ligand>
</feature>
<accession>A0A7S0D487</accession>
<keyword evidence="6" id="KW-0479">Metal-binding</keyword>
<dbReference type="PROSITE" id="PS00630">
    <property type="entry name" value="IMP_2"/>
    <property type="match status" value="1"/>
</dbReference>
<dbReference type="PANTHER" id="PTHR43028">
    <property type="entry name" value="3'(2'),5'-BISPHOSPHATE NUCLEOTIDASE 1"/>
    <property type="match status" value="1"/>
</dbReference>
<protein>
    <recommendedName>
        <fullName evidence="3">3'(2'),5'-bisphosphate nucleotidase 1</fullName>
        <ecNumber evidence="2">3.1.3.7</ecNumber>
    </recommendedName>
    <alternativeName>
        <fullName evidence="4">Bisphosphate 3'-nucleotidase 1</fullName>
    </alternativeName>
    <alternativeName>
        <fullName evidence="5">Inositol-polyphosphate 1-phosphatase</fullName>
    </alternativeName>
</protein>
<feature type="binding site" evidence="6">
    <location>
        <position position="136"/>
    </location>
    <ligand>
        <name>Mg(2+)</name>
        <dbReference type="ChEBI" id="CHEBI:18420"/>
        <label>1</label>
        <note>catalytic</note>
    </ligand>
</feature>
<dbReference type="EC" id="3.1.3.7" evidence="2"/>
<dbReference type="InterPro" id="IPR011009">
    <property type="entry name" value="Kinase-like_dom_sf"/>
</dbReference>
<name>A0A7S0D487_MICPS</name>
<dbReference type="EMBL" id="HBEN01007886">
    <property type="protein sequence ID" value="CAD8440770.1"/>
    <property type="molecule type" value="Transcribed_RNA"/>
</dbReference>
<dbReference type="GO" id="GO:0046854">
    <property type="term" value="P:phosphatidylinositol phosphate biosynthetic process"/>
    <property type="evidence" value="ECO:0007669"/>
    <property type="project" value="InterPro"/>
</dbReference>
<reference evidence="7" key="1">
    <citation type="submission" date="2021-01" db="EMBL/GenBank/DDBJ databases">
        <authorList>
            <person name="Corre E."/>
            <person name="Pelletier E."/>
            <person name="Niang G."/>
            <person name="Scheremetjew M."/>
            <person name="Finn R."/>
            <person name="Kale V."/>
            <person name="Holt S."/>
            <person name="Cochrane G."/>
            <person name="Meng A."/>
            <person name="Brown T."/>
            <person name="Cohen L."/>
        </authorList>
    </citation>
    <scope>NUCLEOTIDE SEQUENCE</scope>
    <source>
        <strain evidence="7">CCAC1681</strain>
    </source>
</reference>
<dbReference type="Gene3D" id="3.30.540.10">
    <property type="entry name" value="Fructose-1,6-Bisphosphatase, subunit A, domain 1"/>
    <property type="match status" value="1"/>
</dbReference>
<comment type="similarity">
    <text evidence="1">Belongs to the inositol monophosphatase superfamily.</text>
</comment>
<feature type="binding site" evidence="6">
    <location>
        <position position="133"/>
    </location>
    <ligand>
        <name>Mg(2+)</name>
        <dbReference type="ChEBI" id="CHEBI:18420"/>
        <label>1</label>
        <note>catalytic</note>
    </ligand>
</feature>
<evidence type="ECO:0000256" key="1">
    <source>
        <dbReference type="ARBA" id="ARBA00009759"/>
    </source>
</evidence>
<dbReference type="Gene3D" id="3.40.190.80">
    <property type="match status" value="1"/>
</dbReference>
<dbReference type="AlphaFoldDB" id="A0A7S0D487"/>
<evidence type="ECO:0000256" key="6">
    <source>
        <dbReference type="PIRSR" id="PIRSR600760-2"/>
    </source>
</evidence>